<feature type="region of interest" description="Disordered" evidence="1">
    <location>
        <begin position="500"/>
        <end position="532"/>
    </location>
</feature>
<dbReference type="EMBL" id="BHXC01000007">
    <property type="protein sequence ID" value="GCB92957.1"/>
    <property type="molecule type" value="Genomic_DNA"/>
</dbReference>
<gene>
    <name evidence="3" type="ORF">SALB_05733</name>
</gene>
<dbReference type="InterPro" id="IPR028994">
    <property type="entry name" value="Integrin_alpha_N"/>
</dbReference>
<evidence type="ECO:0000313" key="4">
    <source>
        <dbReference type="Proteomes" id="UP000288351"/>
    </source>
</evidence>
<sequence length="759" mass="80097">MTRSVISRPPRTPGRSARSRRLLTGAVALTLAVTAGPLVAPAVAATPAAAGATAAPAQQLKIAPGSEIVSAGRTGFLSVATDKTMSWTRYADGGTSKLATDDGLFRDSVMHGAASDVVALGDAPYLPSSQKITLRDMATGASTVIDLTPYGYAYAGAVGTSVIALKDTGKTREAHILENVDGKVTDRAVTGLRFAARDIKAVAGEPGAVVLRYEPDDVIGSLFSEYVVVDLASAKVTHHTLGADFSRVALSGTHVAVMGHENNNRDDMKLEVEKRGDNQQRTTHSPGRMYDPMVGLVGNWVLYGTKRTVHEGWAGFPQGLYAMPADGYVAHPVMDHATSVTPTPDGDLLVMGGTTEHGEGLYRISIGAFAEPVAKLIASTGEPTKVTVLDSEIPAVTELDKGRWKARWRLSRPNVQEVAVTLRHTASGVEREVEIPIDPEVSTSGKPTWIELDWDGLLGPSYAPDRAAPNGDYTWRLTAKPTNGVGPDLAASGTFQVARKPAPHDYTDNGSPDLLIRDGGDLTRTDTYRDPGNGRLKTRDAEKIGPGWGVYNQVTAVGNVAGAAHGDVVARDKDGVLWLYLGKGDGTFDRRVRIGAGWGDYTQLTGGGDVTGDGRGDLLARDSAGVLWLYKGTGSWQAPFAPRVRIGAGWNAYDRITSVGDVAGGPAGDVVARDKDGVLWSYLGKGDGTFDRPVKIGAGWGAYSQMIGIGDANTDGKADLLVTSPDGASYVYHGTGSWKAPFAPREKTEFSVYSGQTLS</sequence>
<organism evidence="3 4">
    <name type="scientific">Streptomyces noursei</name>
    <name type="common">Streptomyces albulus</name>
    <dbReference type="NCBI Taxonomy" id="1971"/>
    <lineage>
        <taxon>Bacteria</taxon>
        <taxon>Bacillati</taxon>
        <taxon>Actinomycetota</taxon>
        <taxon>Actinomycetes</taxon>
        <taxon>Kitasatosporales</taxon>
        <taxon>Streptomycetaceae</taxon>
        <taxon>Streptomyces</taxon>
    </lineage>
</organism>
<dbReference type="eggNOG" id="COG5640">
    <property type="taxonomic scope" value="Bacteria"/>
</dbReference>
<evidence type="ECO:0000256" key="2">
    <source>
        <dbReference type="SAM" id="SignalP"/>
    </source>
</evidence>
<feature type="chain" id="PRO_5043680067" evidence="2">
    <location>
        <begin position="45"/>
        <end position="759"/>
    </location>
</feature>
<dbReference type="STRING" id="68570.DC74_4801"/>
<evidence type="ECO:0000313" key="3">
    <source>
        <dbReference type="EMBL" id="GCB92957.1"/>
    </source>
</evidence>
<feature type="signal peptide" evidence="2">
    <location>
        <begin position="1"/>
        <end position="44"/>
    </location>
</feature>
<dbReference type="InterPro" id="IPR006311">
    <property type="entry name" value="TAT_signal"/>
</dbReference>
<protein>
    <submittedName>
        <fullName evidence="3">Uncharacterized protein</fullName>
    </submittedName>
</protein>
<dbReference type="AlphaFoldDB" id="A0A059W660"/>
<accession>A0A059W660</accession>
<dbReference type="RefSeq" id="WP_020930448.1">
    <property type="nucleotide sequence ID" value="NZ_BHXC01000007.1"/>
</dbReference>
<proteinExistence type="predicted"/>
<evidence type="ECO:0000256" key="1">
    <source>
        <dbReference type="SAM" id="MobiDB-lite"/>
    </source>
</evidence>
<dbReference type="SUPFAM" id="SSF69318">
    <property type="entry name" value="Integrin alpha N-terminal domain"/>
    <property type="match status" value="1"/>
</dbReference>
<feature type="compositionally biased region" description="Basic and acidic residues" evidence="1">
    <location>
        <begin position="515"/>
        <end position="529"/>
    </location>
</feature>
<reference evidence="3 4" key="1">
    <citation type="journal article" date="2019" name="Microbiol. Resour. Announc.">
        <title>Draft Genome Sequence of the Most Traditional epsilon-Poly-l-Lysine Producer, Streptomyces albulus NBRC14147.</title>
        <authorList>
            <person name="Yamanaka K."/>
            <person name="Hamano Y."/>
        </authorList>
    </citation>
    <scope>NUCLEOTIDE SEQUENCE [LARGE SCALE GENOMIC DNA]</scope>
    <source>
        <strain evidence="3 4">NBRC 14147</strain>
    </source>
</reference>
<keyword evidence="2" id="KW-0732">Signal</keyword>
<comment type="caution">
    <text evidence="3">The sequence shown here is derived from an EMBL/GenBank/DDBJ whole genome shotgun (WGS) entry which is preliminary data.</text>
</comment>
<dbReference type="Proteomes" id="UP000288351">
    <property type="component" value="Unassembled WGS sequence"/>
</dbReference>
<dbReference type="PROSITE" id="PS51318">
    <property type="entry name" value="TAT"/>
    <property type="match status" value="1"/>
</dbReference>
<name>A0A059W660_STRNR</name>